<proteinExistence type="predicted"/>
<dbReference type="Pfam" id="PF16363">
    <property type="entry name" value="GDP_Man_Dehyd"/>
    <property type="match status" value="1"/>
</dbReference>
<name>A0A518GHG2_9BACT</name>
<dbReference type="SUPFAM" id="SSF51735">
    <property type="entry name" value="NAD(P)-binding Rossmann-fold domains"/>
    <property type="match status" value="1"/>
</dbReference>
<organism evidence="2 3">
    <name type="scientific">Aureliella helgolandensis</name>
    <dbReference type="NCBI Taxonomy" id="2527968"/>
    <lineage>
        <taxon>Bacteria</taxon>
        <taxon>Pseudomonadati</taxon>
        <taxon>Planctomycetota</taxon>
        <taxon>Planctomycetia</taxon>
        <taxon>Pirellulales</taxon>
        <taxon>Pirellulaceae</taxon>
        <taxon>Aureliella</taxon>
    </lineage>
</organism>
<evidence type="ECO:0000313" key="3">
    <source>
        <dbReference type="Proteomes" id="UP000318017"/>
    </source>
</evidence>
<evidence type="ECO:0000259" key="1">
    <source>
        <dbReference type="Pfam" id="PF16363"/>
    </source>
</evidence>
<dbReference type="InterPro" id="IPR016040">
    <property type="entry name" value="NAD(P)-bd_dom"/>
</dbReference>
<evidence type="ECO:0000313" key="2">
    <source>
        <dbReference type="EMBL" id="QDV28032.1"/>
    </source>
</evidence>
<dbReference type="Proteomes" id="UP000318017">
    <property type="component" value="Chromosome"/>
</dbReference>
<dbReference type="KEGG" id="ahel:Q31a_64250"/>
<keyword evidence="3" id="KW-1185">Reference proteome</keyword>
<dbReference type="InterPro" id="IPR050177">
    <property type="entry name" value="Lipid_A_modif_metabolic_enz"/>
</dbReference>
<keyword evidence="2" id="KW-0456">Lyase</keyword>
<dbReference type="NCBIfam" id="TIGR02622">
    <property type="entry name" value="CDP_4_6_dhtase"/>
    <property type="match status" value="1"/>
</dbReference>
<dbReference type="Gene3D" id="3.90.25.10">
    <property type="entry name" value="UDP-galactose 4-epimerase, domain 1"/>
    <property type="match status" value="1"/>
</dbReference>
<dbReference type="InterPro" id="IPR013445">
    <property type="entry name" value="CDP_4_6_deHydtase"/>
</dbReference>
<feature type="domain" description="NAD(P)-binding" evidence="1">
    <location>
        <begin position="14"/>
        <end position="233"/>
    </location>
</feature>
<dbReference type="EMBL" id="CP036298">
    <property type="protein sequence ID" value="QDV28032.1"/>
    <property type="molecule type" value="Genomic_DNA"/>
</dbReference>
<dbReference type="InterPro" id="IPR036291">
    <property type="entry name" value="NAD(P)-bd_dom_sf"/>
</dbReference>
<accession>A0A518GHG2</accession>
<sequence length="357" mass="39866">MVVPLASFKNRRVLVTGHTGFKGAWLTQWLTDLGAQVWGYSLASPTSPALYQQLNLEDRIESIEADVRDSDRLSAVVRDWKPEFVFHLAAQSLVRPSYAAPEETFSTNVMGTVNLLNALRLADTRCAAVIVTSDKCYQNKEWIYSYREADPLGGFDPYSCSKAMAELATESFRQSFFAASPIRVASARAGNVIGGGDWAVDRILPDCIRALLSNAAIQVRNPHARRPWQHVLEPLAGYLRLALKLDGVVDEPGNPYCSAFNFGPAPASNRTVLEVVQQVLVHWPGEWYNASNHSAPHEATLLALASDKAAQLLEWSGKWNFEQTIQHTVEWYALTHQRHSPVEITQQQIRSYQKIAF</sequence>
<gene>
    <name evidence="2" type="primary">rfbG</name>
    <name evidence="2" type="ORF">Q31a_64250</name>
</gene>
<protein>
    <submittedName>
        <fullName evidence="2">CDP-glucose 4,6-dehydratase</fullName>
        <ecNumber evidence="2">4.2.1.45</ecNumber>
    </submittedName>
</protein>
<reference evidence="2 3" key="1">
    <citation type="submission" date="2019-02" db="EMBL/GenBank/DDBJ databases">
        <title>Deep-cultivation of Planctomycetes and their phenomic and genomic characterization uncovers novel biology.</title>
        <authorList>
            <person name="Wiegand S."/>
            <person name="Jogler M."/>
            <person name="Boedeker C."/>
            <person name="Pinto D."/>
            <person name="Vollmers J."/>
            <person name="Rivas-Marin E."/>
            <person name="Kohn T."/>
            <person name="Peeters S.H."/>
            <person name="Heuer A."/>
            <person name="Rast P."/>
            <person name="Oberbeckmann S."/>
            <person name="Bunk B."/>
            <person name="Jeske O."/>
            <person name="Meyerdierks A."/>
            <person name="Storesund J.E."/>
            <person name="Kallscheuer N."/>
            <person name="Luecker S."/>
            <person name="Lage O.M."/>
            <person name="Pohl T."/>
            <person name="Merkel B.J."/>
            <person name="Hornburger P."/>
            <person name="Mueller R.-W."/>
            <person name="Bruemmer F."/>
            <person name="Labrenz M."/>
            <person name="Spormann A.M."/>
            <person name="Op den Camp H."/>
            <person name="Overmann J."/>
            <person name="Amann R."/>
            <person name="Jetten M.S.M."/>
            <person name="Mascher T."/>
            <person name="Medema M.H."/>
            <person name="Devos D.P."/>
            <person name="Kaster A.-K."/>
            <person name="Ovreas L."/>
            <person name="Rohde M."/>
            <person name="Galperin M.Y."/>
            <person name="Jogler C."/>
        </authorList>
    </citation>
    <scope>NUCLEOTIDE SEQUENCE [LARGE SCALE GENOMIC DNA]</scope>
    <source>
        <strain evidence="2 3">Q31a</strain>
    </source>
</reference>
<dbReference type="Gene3D" id="3.40.50.720">
    <property type="entry name" value="NAD(P)-binding Rossmann-like Domain"/>
    <property type="match status" value="1"/>
</dbReference>
<dbReference type="GO" id="GO:0047733">
    <property type="term" value="F:CDP-glucose 4,6-dehydratase activity"/>
    <property type="evidence" value="ECO:0007669"/>
    <property type="project" value="UniProtKB-EC"/>
</dbReference>
<dbReference type="PANTHER" id="PTHR43245">
    <property type="entry name" value="BIFUNCTIONAL POLYMYXIN RESISTANCE PROTEIN ARNA"/>
    <property type="match status" value="1"/>
</dbReference>
<dbReference type="EC" id="4.2.1.45" evidence="2"/>
<dbReference type="AlphaFoldDB" id="A0A518GHG2"/>
<dbReference type="PANTHER" id="PTHR43245:SF10">
    <property type="entry name" value="SUGAR DEHYDRATASE_EPIMERASE YFNG-RELATED"/>
    <property type="match status" value="1"/>
</dbReference>